<protein>
    <submittedName>
        <fullName evidence="1">Uncharacterized protein</fullName>
    </submittedName>
</protein>
<evidence type="ECO:0000313" key="1">
    <source>
        <dbReference type="EMBL" id="DAF96464.1"/>
    </source>
</evidence>
<organism evidence="1">
    <name type="scientific">Siphoviridae sp. ct5FX1</name>
    <dbReference type="NCBI Taxonomy" id="2825335"/>
    <lineage>
        <taxon>Viruses</taxon>
        <taxon>Duplodnaviria</taxon>
        <taxon>Heunggongvirae</taxon>
        <taxon>Uroviricota</taxon>
        <taxon>Caudoviricetes</taxon>
    </lineage>
</organism>
<name>A0A8S5UPP5_9CAUD</name>
<proteinExistence type="predicted"/>
<sequence>MASFSAEEASSFTGSNSFLIEERIEYSGVNL</sequence>
<accession>A0A8S5UPP5</accession>
<reference evidence="1" key="1">
    <citation type="journal article" date="2021" name="Proc. Natl. Acad. Sci. U.S.A.">
        <title>A Catalog of Tens of Thousands of Viruses from Human Metagenomes Reveals Hidden Associations with Chronic Diseases.</title>
        <authorList>
            <person name="Tisza M.J."/>
            <person name="Buck C.B."/>
        </authorList>
    </citation>
    <scope>NUCLEOTIDE SEQUENCE</scope>
    <source>
        <strain evidence="1">Ct5FX1</strain>
    </source>
</reference>
<dbReference type="EMBL" id="BK016115">
    <property type="protein sequence ID" value="DAF96464.1"/>
    <property type="molecule type" value="Genomic_DNA"/>
</dbReference>